<comment type="caution">
    <text evidence="9">The sequence shown here is derived from an EMBL/GenBank/DDBJ whole genome shotgun (WGS) entry which is preliminary data.</text>
</comment>
<evidence type="ECO:0000256" key="1">
    <source>
        <dbReference type="ARBA" id="ARBA00022512"/>
    </source>
</evidence>
<evidence type="ECO:0000256" key="5">
    <source>
        <dbReference type="SAM" id="MobiDB-lite"/>
    </source>
</evidence>
<feature type="chain" id="PRO_5038795433" description="Gram-positive cocci surface proteins LPxTG domain-containing protein" evidence="7">
    <location>
        <begin position="25"/>
        <end position="324"/>
    </location>
</feature>
<accession>A0A510X120</accession>
<evidence type="ECO:0000256" key="3">
    <source>
        <dbReference type="ARBA" id="ARBA00022729"/>
    </source>
</evidence>
<evidence type="ECO:0000313" key="10">
    <source>
        <dbReference type="Proteomes" id="UP000321722"/>
    </source>
</evidence>
<organism evidence="9 10">
    <name type="scientific">Ligilactobacillus aviarius</name>
    <dbReference type="NCBI Taxonomy" id="1606"/>
    <lineage>
        <taxon>Bacteria</taxon>
        <taxon>Bacillati</taxon>
        <taxon>Bacillota</taxon>
        <taxon>Bacilli</taxon>
        <taxon>Lactobacillales</taxon>
        <taxon>Lactobacillaceae</taxon>
        <taxon>Ligilactobacillus</taxon>
    </lineage>
</organism>
<keyword evidence="10" id="KW-1185">Reference proteome</keyword>
<dbReference type="InterPro" id="IPR019931">
    <property type="entry name" value="LPXTG_anchor"/>
</dbReference>
<feature type="signal peptide" evidence="7">
    <location>
        <begin position="1"/>
        <end position="24"/>
    </location>
</feature>
<protein>
    <recommendedName>
        <fullName evidence="8">Gram-positive cocci surface proteins LPxTG domain-containing protein</fullName>
    </recommendedName>
</protein>
<keyword evidence="2" id="KW-0964">Secreted</keyword>
<dbReference type="AlphaFoldDB" id="A0A510X120"/>
<sequence length="324" mass="34129">MKKFSKLVAVSAAAMTFGITGVSALNNTKVVNADNLTADNGKLTNDINGMKAENSPLHEEINTDFGCLIEGINKTASQLQPNESLKNIKQDLNNNTYELGEGDNYKAGDQNSDWGTLRNTWQTDDTVKDNAAAEQAYEGVYNDANQVLADLYNQGSQPAASNANKQNANNNNNANVQSNSSNKKADVVANANNNNAKKDNTQGAVANKQNTNNEANAQQNTVKSNANANVEGAKTVANENESNSTKNQNNGAIAETQNENTTAAGETSTVVKAQAKSASNSAAQKNNTPVFPQTGEQTSEILAVAGGLIIAATAAGIVVYKKRN</sequence>
<proteinExistence type="predicted"/>
<reference evidence="9 10" key="1">
    <citation type="submission" date="2019-07" db="EMBL/GenBank/DDBJ databases">
        <title>Whole genome shotgun sequence of Lactobacillus aviarius subsp. aviarius NBRC 102162.</title>
        <authorList>
            <person name="Hosoyama A."/>
            <person name="Uohara A."/>
            <person name="Ohji S."/>
            <person name="Ichikawa N."/>
        </authorList>
    </citation>
    <scope>NUCLEOTIDE SEQUENCE [LARGE SCALE GENOMIC DNA]</scope>
    <source>
        <strain evidence="9 10">NBRC 102162</strain>
    </source>
</reference>
<keyword evidence="3 7" id="KW-0732">Signal</keyword>
<keyword evidence="1" id="KW-0134">Cell wall</keyword>
<evidence type="ECO:0000259" key="8">
    <source>
        <dbReference type="PROSITE" id="PS50847"/>
    </source>
</evidence>
<feature type="region of interest" description="Disordered" evidence="5">
    <location>
        <begin position="259"/>
        <end position="293"/>
    </location>
</feature>
<evidence type="ECO:0000256" key="2">
    <source>
        <dbReference type="ARBA" id="ARBA00022525"/>
    </source>
</evidence>
<feature type="domain" description="Gram-positive cocci surface proteins LPxTG" evidence="8">
    <location>
        <begin position="291"/>
        <end position="324"/>
    </location>
</feature>
<keyword evidence="4" id="KW-0572">Peptidoglycan-anchor</keyword>
<keyword evidence="6" id="KW-0812">Transmembrane</keyword>
<feature type="region of interest" description="Disordered" evidence="5">
    <location>
        <begin position="156"/>
        <end position="181"/>
    </location>
</feature>
<dbReference type="Pfam" id="PF00746">
    <property type="entry name" value="Gram_pos_anchor"/>
    <property type="match status" value="1"/>
</dbReference>
<keyword evidence="6" id="KW-1133">Transmembrane helix</keyword>
<gene>
    <name evidence="9" type="ORF">LAV01_12120</name>
</gene>
<feature type="transmembrane region" description="Helical" evidence="6">
    <location>
        <begin position="301"/>
        <end position="320"/>
    </location>
</feature>
<evidence type="ECO:0000256" key="6">
    <source>
        <dbReference type="SAM" id="Phobius"/>
    </source>
</evidence>
<evidence type="ECO:0000313" key="9">
    <source>
        <dbReference type="EMBL" id="GEK42380.1"/>
    </source>
</evidence>
<dbReference type="PROSITE" id="PS50847">
    <property type="entry name" value="GRAM_POS_ANCHORING"/>
    <property type="match status" value="1"/>
</dbReference>
<dbReference type="GeneID" id="29934479"/>
<dbReference type="RefSeq" id="WP_057826971.1">
    <property type="nucleotide sequence ID" value="NZ_BAAACL010000005.1"/>
</dbReference>
<name>A0A510X120_9LACO</name>
<dbReference type="Proteomes" id="UP000321722">
    <property type="component" value="Unassembled WGS sequence"/>
</dbReference>
<feature type="compositionally biased region" description="Low complexity" evidence="5">
    <location>
        <begin position="272"/>
        <end position="287"/>
    </location>
</feature>
<feature type="compositionally biased region" description="Polar residues" evidence="5">
    <location>
        <begin position="259"/>
        <end position="271"/>
    </location>
</feature>
<evidence type="ECO:0000256" key="4">
    <source>
        <dbReference type="ARBA" id="ARBA00023088"/>
    </source>
</evidence>
<dbReference type="EMBL" id="BJUI01000019">
    <property type="protein sequence ID" value="GEK42380.1"/>
    <property type="molecule type" value="Genomic_DNA"/>
</dbReference>
<keyword evidence="6" id="KW-0472">Membrane</keyword>
<dbReference type="NCBIfam" id="TIGR01167">
    <property type="entry name" value="LPXTG_anchor"/>
    <property type="match status" value="1"/>
</dbReference>
<evidence type="ECO:0000256" key="7">
    <source>
        <dbReference type="SAM" id="SignalP"/>
    </source>
</evidence>